<reference evidence="2 3" key="1">
    <citation type="submission" date="2018-07" db="EMBL/GenBank/DDBJ databases">
        <title>A high quality draft genome assembly of the barn swallow (H. rustica rustica).</title>
        <authorList>
            <person name="Formenti G."/>
            <person name="Chiara M."/>
            <person name="Poveda L."/>
            <person name="Francoijs K.-J."/>
            <person name="Bonisoli-Alquati A."/>
            <person name="Canova L."/>
            <person name="Gianfranceschi L."/>
            <person name="Horner D.S."/>
            <person name="Saino N."/>
        </authorList>
    </citation>
    <scope>NUCLEOTIDE SEQUENCE [LARGE SCALE GENOMIC DNA]</scope>
    <source>
        <strain evidence="2">Chelidonia</strain>
        <tissue evidence="2">Blood</tissue>
    </source>
</reference>
<dbReference type="EMBL" id="QRBI01000093">
    <property type="protein sequence ID" value="RMC20785.1"/>
    <property type="molecule type" value="Genomic_DNA"/>
</dbReference>
<evidence type="ECO:0000313" key="2">
    <source>
        <dbReference type="EMBL" id="RMC20785.1"/>
    </source>
</evidence>
<dbReference type="AlphaFoldDB" id="A0A3M0L5V9"/>
<dbReference type="Proteomes" id="UP000269221">
    <property type="component" value="Unassembled WGS sequence"/>
</dbReference>
<comment type="caution">
    <text evidence="2">The sequence shown here is derived from an EMBL/GenBank/DDBJ whole genome shotgun (WGS) entry which is preliminary data.</text>
</comment>
<proteinExistence type="predicted"/>
<feature type="region of interest" description="Disordered" evidence="1">
    <location>
        <begin position="1"/>
        <end position="27"/>
    </location>
</feature>
<protein>
    <submittedName>
        <fullName evidence="2">Uncharacterized protein</fullName>
    </submittedName>
</protein>
<keyword evidence="3" id="KW-1185">Reference proteome</keyword>
<accession>A0A3M0L5V9</accession>
<name>A0A3M0L5V9_HIRRU</name>
<gene>
    <name evidence="2" type="ORF">DUI87_01637</name>
</gene>
<evidence type="ECO:0000256" key="1">
    <source>
        <dbReference type="SAM" id="MobiDB-lite"/>
    </source>
</evidence>
<organism evidence="2 3">
    <name type="scientific">Hirundo rustica rustica</name>
    <dbReference type="NCBI Taxonomy" id="333673"/>
    <lineage>
        <taxon>Eukaryota</taxon>
        <taxon>Metazoa</taxon>
        <taxon>Chordata</taxon>
        <taxon>Craniata</taxon>
        <taxon>Vertebrata</taxon>
        <taxon>Euteleostomi</taxon>
        <taxon>Archelosauria</taxon>
        <taxon>Archosauria</taxon>
        <taxon>Dinosauria</taxon>
        <taxon>Saurischia</taxon>
        <taxon>Theropoda</taxon>
        <taxon>Coelurosauria</taxon>
        <taxon>Aves</taxon>
        <taxon>Neognathae</taxon>
        <taxon>Neoaves</taxon>
        <taxon>Telluraves</taxon>
        <taxon>Australaves</taxon>
        <taxon>Passeriformes</taxon>
        <taxon>Sylvioidea</taxon>
        <taxon>Hirundinidae</taxon>
        <taxon>Hirundo</taxon>
    </lineage>
</organism>
<sequence length="67" mass="7871">MSSVPEWEDIEWEEDTELEEDSEEDRDLEESLLNHISFPEHLLDVDLDFISIHCVQGLRLGRTSLID</sequence>
<evidence type="ECO:0000313" key="3">
    <source>
        <dbReference type="Proteomes" id="UP000269221"/>
    </source>
</evidence>